<sequence length="115" mass="13421">MQTSRYIQQDESSFFCTTHLQNSSTSTRIWYINYAHSDSIPVSLRRKSASREESSHLVFAVIRETDTEIIIESSRIDPWFTKFATVFPTDKKGTNAIIIFSQFKVKRQKHICTPR</sequence>
<protein>
    <submittedName>
        <fullName evidence="1">Uncharacterized protein</fullName>
    </submittedName>
</protein>
<organism evidence="1 2">
    <name type="scientific">Caerostris extrusa</name>
    <name type="common">Bark spider</name>
    <name type="synonym">Caerostris bankana</name>
    <dbReference type="NCBI Taxonomy" id="172846"/>
    <lineage>
        <taxon>Eukaryota</taxon>
        <taxon>Metazoa</taxon>
        <taxon>Ecdysozoa</taxon>
        <taxon>Arthropoda</taxon>
        <taxon>Chelicerata</taxon>
        <taxon>Arachnida</taxon>
        <taxon>Araneae</taxon>
        <taxon>Araneomorphae</taxon>
        <taxon>Entelegynae</taxon>
        <taxon>Araneoidea</taxon>
        <taxon>Araneidae</taxon>
        <taxon>Caerostris</taxon>
    </lineage>
</organism>
<gene>
    <name evidence="1" type="ORF">CEXT_379421</name>
</gene>
<evidence type="ECO:0000313" key="1">
    <source>
        <dbReference type="EMBL" id="GIY24377.1"/>
    </source>
</evidence>
<keyword evidence="2" id="KW-1185">Reference proteome</keyword>
<dbReference type="Proteomes" id="UP001054945">
    <property type="component" value="Unassembled WGS sequence"/>
</dbReference>
<proteinExistence type="predicted"/>
<evidence type="ECO:0000313" key="2">
    <source>
        <dbReference type="Proteomes" id="UP001054945"/>
    </source>
</evidence>
<dbReference type="EMBL" id="BPLR01008397">
    <property type="protein sequence ID" value="GIY24377.1"/>
    <property type="molecule type" value="Genomic_DNA"/>
</dbReference>
<accession>A0AAV4RV90</accession>
<comment type="caution">
    <text evidence="1">The sequence shown here is derived from an EMBL/GenBank/DDBJ whole genome shotgun (WGS) entry which is preliminary data.</text>
</comment>
<name>A0AAV4RV90_CAEEX</name>
<dbReference type="AlphaFoldDB" id="A0AAV4RV90"/>
<reference evidence="1 2" key="1">
    <citation type="submission" date="2021-06" db="EMBL/GenBank/DDBJ databases">
        <title>Caerostris extrusa draft genome.</title>
        <authorList>
            <person name="Kono N."/>
            <person name="Arakawa K."/>
        </authorList>
    </citation>
    <scope>NUCLEOTIDE SEQUENCE [LARGE SCALE GENOMIC DNA]</scope>
</reference>